<proteinExistence type="predicted"/>
<dbReference type="InterPro" id="IPR036640">
    <property type="entry name" value="ABC1_TM_sf"/>
</dbReference>
<dbReference type="PANTHER" id="PTHR43394:SF1">
    <property type="entry name" value="ATP-BINDING CASSETTE SUB-FAMILY B MEMBER 10, MITOCHONDRIAL"/>
    <property type="match status" value="1"/>
</dbReference>
<dbReference type="GO" id="GO:0016887">
    <property type="term" value="F:ATP hydrolysis activity"/>
    <property type="evidence" value="ECO:0007669"/>
    <property type="project" value="InterPro"/>
</dbReference>
<dbReference type="InterPro" id="IPR003439">
    <property type="entry name" value="ABC_transporter-like_ATP-bd"/>
</dbReference>
<dbReference type="CDD" id="cd07346">
    <property type="entry name" value="ABC_6TM_exporters"/>
    <property type="match status" value="1"/>
</dbReference>
<protein>
    <recommendedName>
        <fullName evidence="6">ABC transmembrane type-1 domain-containing protein</fullName>
    </recommendedName>
</protein>
<dbReference type="GO" id="GO:0015421">
    <property type="term" value="F:ABC-type oligopeptide transporter activity"/>
    <property type="evidence" value="ECO:0007669"/>
    <property type="project" value="TreeGrafter"/>
</dbReference>
<dbReference type="Pfam" id="PF00664">
    <property type="entry name" value="ABC_membrane"/>
    <property type="match status" value="1"/>
</dbReference>
<evidence type="ECO:0000256" key="4">
    <source>
        <dbReference type="ARBA" id="ARBA00023136"/>
    </source>
</evidence>
<feature type="domain" description="ABC transmembrane type-1" evidence="6">
    <location>
        <begin position="1"/>
        <end position="200"/>
    </location>
</feature>
<accession>A0A382QH37</accession>
<feature type="transmembrane region" description="Helical" evidence="5">
    <location>
        <begin position="39"/>
        <end position="72"/>
    </location>
</feature>
<keyword evidence="2 5" id="KW-0812">Transmembrane</keyword>
<dbReference type="GO" id="GO:0005524">
    <property type="term" value="F:ATP binding"/>
    <property type="evidence" value="ECO:0007669"/>
    <property type="project" value="InterPro"/>
</dbReference>
<dbReference type="InterPro" id="IPR011527">
    <property type="entry name" value="ABC1_TM_dom"/>
</dbReference>
<comment type="subcellular location">
    <subcellularLocation>
        <location evidence="1">Membrane</location>
        <topology evidence="1">Multi-pass membrane protein</topology>
    </subcellularLocation>
</comment>
<dbReference type="PROSITE" id="PS50929">
    <property type="entry name" value="ABC_TM1F"/>
    <property type="match status" value="1"/>
</dbReference>
<reference evidence="7" key="1">
    <citation type="submission" date="2018-05" db="EMBL/GenBank/DDBJ databases">
        <authorList>
            <person name="Lanie J.A."/>
            <person name="Ng W.-L."/>
            <person name="Kazmierczak K.M."/>
            <person name="Andrzejewski T.M."/>
            <person name="Davidsen T.M."/>
            <person name="Wayne K.J."/>
            <person name="Tettelin H."/>
            <person name="Glass J.I."/>
            <person name="Rusch D."/>
            <person name="Podicherti R."/>
            <person name="Tsui H.-C.T."/>
            <person name="Winkler M.E."/>
        </authorList>
    </citation>
    <scope>NUCLEOTIDE SEQUENCE</scope>
</reference>
<dbReference type="GO" id="GO:0016020">
    <property type="term" value="C:membrane"/>
    <property type="evidence" value="ECO:0007669"/>
    <property type="project" value="UniProtKB-SubCell"/>
</dbReference>
<gene>
    <name evidence="7" type="ORF">METZ01_LOCUS337693</name>
</gene>
<dbReference type="Pfam" id="PF00005">
    <property type="entry name" value="ABC_tran"/>
    <property type="match status" value="1"/>
</dbReference>
<feature type="non-terminal residue" evidence="7">
    <location>
        <position position="332"/>
    </location>
</feature>
<dbReference type="InterPro" id="IPR027417">
    <property type="entry name" value="P-loop_NTPase"/>
</dbReference>
<dbReference type="CDD" id="cd03228">
    <property type="entry name" value="ABCC_MRP_Like"/>
    <property type="match status" value="1"/>
</dbReference>
<dbReference type="Gene3D" id="3.40.50.300">
    <property type="entry name" value="P-loop containing nucleotide triphosphate hydrolases"/>
    <property type="match status" value="1"/>
</dbReference>
<dbReference type="EMBL" id="UINC01114496">
    <property type="protein sequence ID" value="SVC84839.1"/>
    <property type="molecule type" value="Genomic_DNA"/>
</dbReference>
<keyword evidence="4 5" id="KW-0472">Membrane</keyword>
<dbReference type="PANTHER" id="PTHR43394">
    <property type="entry name" value="ATP-DEPENDENT PERMEASE MDL1, MITOCHONDRIAL"/>
    <property type="match status" value="1"/>
</dbReference>
<name>A0A382QH37_9ZZZZ</name>
<dbReference type="SUPFAM" id="SSF90123">
    <property type="entry name" value="ABC transporter transmembrane region"/>
    <property type="match status" value="1"/>
</dbReference>
<evidence type="ECO:0000256" key="1">
    <source>
        <dbReference type="ARBA" id="ARBA00004141"/>
    </source>
</evidence>
<evidence type="ECO:0000256" key="3">
    <source>
        <dbReference type="ARBA" id="ARBA00022989"/>
    </source>
</evidence>
<sequence length="332" mass="36192">MPIGFFAGTPVGDMVSRQVSDADAIEEGLKAFVTEAGVHLVMVFGVLGLLFALNVQLTLVILPFLLILAVVMHIFRRVVKGFSRQVRDSMGRLATLATETLSGIAIVKAFAMERAELNRFSGTSQEILTSSVRLARLEGYYHVSVEMILIGSVVLVIWLAAPRVLAEQMTVGALVAYLGYLARVQEPLKGLSKANFRIQKAMGAAQRIFAVLDVPTEDSKSTGTVILPKAQGHLQFERVYFGYRNDEQVLNDFSLEIHPGEAVALMGPSGAGKSTVVNLLLRFYAPNQGRILMDGHPLDGLDSHSLRQQIAVVNQDTFLFSTTVGENILYGK</sequence>
<feature type="transmembrane region" description="Helical" evidence="5">
    <location>
        <begin position="140"/>
        <end position="161"/>
    </location>
</feature>
<dbReference type="Gene3D" id="1.20.1560.10">
    <property type="entry name" value="ABC transporter type 1, transmembrane domain"/>
    <property type="match status" value="1"/>
</dbReference>
<evidence type="ECO:0000256" key="5">
    <source>
        <dbReference type="SAM" id="Phobius"/>
    </source>
</evidence>
<evidence type="ECO:0000259" key="6">
    <source>
        <dbReference type="PROSITE" id="PS50929"/>
    </source>
</evidence>
<dbReference type="InterPro" id="IPR039421">
    <property type="entry name" value="Type_1_exporter"/>
</dbReference>
<evidence type="ECO:0000256" key="2">
    <source>
        <dbReference type="ARBA" id="ARBA00022692"/>
    </source>
</evidence>
<dbReference type="SUPFAM" id="SSF52540">
    <property type="entry name" value="P-loop containing nucleoside triphosphate hydrolases"/>
    <property type="match status" value="1"/>
</dbReference>
<dbReference type="AlphaFoldDB" id="A0A382QH37"/>
<evidence type="ECO:0000313" key="7">
    <source>
        <dbReference type="EMBL" id="SVC84839.1"/>
    </source>
</evidence>
<organism evidence="7">
    <name type="scientific">marine metagenome</name>
    <dbReference type="NCBI Taxonomy" id="408172"/>
    <lineage>
        <taxon>unclassified sequences</taxon>
        <taxon>metagenomes</taxon>
        <taxon>ecological metagenomes</taxon>
    </lineage>
</organism>
<keyword evidence="3 5" id="KW-1133">Transmembrane helix</keyword>